<evidence type="ECO:0000259" key="4">
    <source>
        <dbReference type="Pfam" id="PF16669"/>
    </source>
</evidence>
<dbReference type="Pfam" id="PF16669">
    <property type="entry name" value="TTC5_OB"/>
    <property type="match status" value="1"/>
</dbReference>
<evidence type="ECO:0000313" key="6">
    <source>
        <dbReference type="Proteomes" id="UP001152798"/>
    </source>
</evidence>
<dbReference type="PANTHER" id="PTHR44943:SF8">
    <property type="entry name" value="TPR REPEAT-CONTAINING PROTEIN MJ0263"/>
    <property type="match status" value="1"/>
</dbReference>
<dbReference type="InterPro" id="IPR013105">
    <property type="entry name" value="TPR_2"/>
</dbReference>
<dbReference type="InterPro" id="IPR019734">
    <property type="entry name" value="TPR_rpt"/>
</dbReference>
<dbReference type="Gene3D" id="1.25.40.10">
    <property type="entry name" value="Tetratricopeptide repeat domain"/>
    <property type="match status" value="1"/>
</dbReference>
<gene>
    <name evidence="5" type="ORF">NEZAVI_LOCUS3619</name>
</gene>
<feature type="domain" description="Tetratricopeptide repeat protein 5 OB fold" evidence="4">
    <location>
        <begin position="302"/>
        <end position="414"/>
    </location>
</feature>
<dbReference type="InterPro" id="IPR051685">
    <property type="entry name" value="Ycf3/AcsC/BcsC/TPR_MFPF"/>
</dbReference>
<organism evidence="5 6">
    <name type="scientific">Nezara viridula</name>
    <name type="common">Southern green stink bug</name>
    <name type="synonym">Cimex viridulus</name>
    <dbReference type="NCBI Taxonomy" id="85310"/>
    <lineage>
        <taxon>Eukaryota</taxon>
        <taxon>Metazoa</taxon>
        <taxon>Ecdysozoa</taxon>
        <taxon>Arthropoda</taxon>
        <taxon>Hexapoda</taxon>
        <taxon>Insecta</taxon>
        <taxon>Pterygota</taxon>
        <taxon>Neoptera</taxon>
        <taxon>Paraneoptera</taxon>
        <taxon>Hemiptera</taxon>
        <taxon>Heteroptera</taxon>
        <taxon>Panheteroptera</taxon>
        <taxon>Pentatomomorpha</taxon>
        <taxon>Pentatomoidea</taxon>
        <taxon>Pentatomidae</taxon>
        <taxon>Pentatominae</taxon>
        <taxon>Nezara</taxon>
    </lineage>
</organism>
<protein>
    <recommendedName>
        <fullName evidence="4">Tetratricopeptide repeat protein 5 OB fold domain-containing protein</fullName>
    </recommendedName>
</protein>
<keyword evidence="1" id="KW-0677">Repeat</keyword>
<name>A0A9P0H0G9_NEZVI</name>
<evidence type="ECO:0000256" key="1">
    <source>
        <dbReference type="ARBA" id="ARBA00022737"/>
    </source>
</evidence>
<reference evidence="5" key="1">
    <citation type="submission" date="2022-01" db="EMBL/GenBank/DDBJ databases">
        <authorList>
            <person name="King R."/>
        </authorList>
    </citation>
    <scope>NUCLEOTIDE SEQUENCE</scope>
</reference>
<dbReference type="InterPro" id="IPR038645">
    <property type="entry name" value="TTC5_OB_sf"/>
</dbReference>
<dbReference type="EMBL" id="OV725078">
    <property type="protein sequence ID" value="CAH1392863.1"/>
    <property type="molecule type" value="Genomic_DNA"/>
</dbReference>
<dbReference type="AlphaFoldDB" id="A0A9P0H0G9"/>
<dbReference type="OrthoDB" id="423589at2759"/>
<dbReference type="Pfam" id="PF07719">
    <property type="entry name" value="TPR_2"/>
    <property type="match status" value="1"/>
</dbReference>
<dbReference type="InterPro" id="IPR011990">
    <property type="entry name" value="TPR-like_helical_dom_sf"/>
</dbReference>
<sequence>MKTLETIDKLVETVEKVTSFKKCPRYDRHGNELPPSTGSLEELIESGETQFLQLADAAEDKAKYFFLLGKMYNCCSKFRTKALEALCKAVKLDPDAIEAWNELGECYWYHLNFEMARQCFERALAKSENKISLRNLSVVVRKLGLSMPTDLEKNKYFEDAADFAKRSVKIDPTDGVSWSILGNAYLSLFFGISSEYQHALQAIAAYKQAEKNLEVIDNFEIFYNKGIVLKYIEHYSDALNTLLKTIESEKTWDLSFNTYNSLLQYLDLIMSYIGHKGRLKPKKFYAMIKGLNTVKVGPYSKFKLIFINSLVDGVNKNSVLFGKVLWSVQMDCSFPFSFGLVDANGDEVVITVFNLSIAHRFFIIGDSVAIPNPWFEDVDASHKDKCYKFRKVRVENPTELVVNDKQLPDSCFAKVKFDTLPMQF</sequence>
<keyword evidence="2 3" id="KW-0802">TPR repeat</keyword>
<dbReference type="InterPro" id="IPR032076">
    <property type="entry name" value="TTC5_OB"/>
</dbReference>
<keyword evidence="6" id="KW-1185">Reference proteome</keyword>
<dbReference type="PANTHER" id="PTHR44943">
    <property type="entry name" value="CELLULOSE SYNTHASE OPERON PROTEIN C"/>
    <property type="match status" value="1"/>
</dbReference>
<dbReference type="Proteomes" id="UP001152798">
    <property type="component" value="Chromosome 2"/>
</dbReference>
<evidence type="ECO:0000256" key="3">
    <source>
        <dbReference type="PROSITE-ProRule" id="PRU00339"/>
    </source>
</evidence>
<accession>A0A9P0H0G9</accession>
<dbReference type="SUPFAM" id="SSF48452">
    <property type="entry name" value="TPR-like"/>
    <property type="match status" value="1"/>
</dbReference>
<dbReference type="SMART" id="SM00028">
    <property type="entry name" value="TPR"/>
    <property type="match status" value="3"/>
</dbReference>
<feature type="repeat" description="TPR" evidence="3">
    <location>
        <begin position="97"/>
        <end position="130"/>
    </location>
</feature>
<dbReference type="Gene3D" id="2.40.50.550">
    <property type="match status" value="1"/>
</dbReference>
<evidence type="ECO:0000313" key="5">
    <source>
        <dbReference type="EMBL" id="CAH1392863.1"/>
    </source>
</evidence>
<evidence type="ECO:0000256" key="2">
    <source>
        <dbReference type="ARBA" id="ARBA00022803"/>
    </source>
</evidence>
<proteinExistence type="predicted"/>
<dbReference type="PROSITE" id="PS50005">
    <property type="entry name" value="TPR"/>
    <property type="match status" value="1"/>
</dbReference>